<accession>A0ABU0DYU2</accession>
<protein>
    <submittedName>
        <fullName evidence="2">Phage-related protein</fullName>
    </submittedName>
</protein>
<keyword evidence="1" id="KW-0812">Transmembrane</keyword>
<keyword evidence="3" id="KW-1185">Reference proteome</keyword>
<proteinExistence type="predicted"/>
<gene>
    <name evidence="2" type="ORF">J2S15_000431</name>
</gene>
<organism evidence="2 3">
    <name type="scientific">Breznakia pachnodae</name>
    <dbReference type="NCBI Taxonomy" id="265178"/>
    <lineage>
        <taxon>Bacteria</taxon>
        <taxon>Bacillati</taxon>
        <taxon>Bacillota</taxon>
        <taxon>Erysipelotrichia</taxon>
        <taxon>Erysipelotrichales</taxon>
        <taxon>Erysipelotrichaceae</taxon>
        <taxon>Breznakia</taxon>
    </lineage>
</organism>
<dbReference type="RefSeq" id="WP_307405035.1">
    <property type="nucleotide sequence ID" value="NZ_JAUSUR010000001.1"/>
</dbReference>
<dbReference type="EMBL" id="JAUSUR010000001">
    <property type="protein sequence ID" value="MDQ0359700.1"/>
    <property type="molecule type" value="Genomic_DNA"/>
</dbReference>
<evidence type="ECO:0000256" key="1">
    <source>
        <dbReference type="SAM" id="Phobius"/>
    </source>
</evidence>
<feature type="transmembrane region" description="Helical" evidence="1">
    <location>
        <begin position="110"/>
        <end position="129"/>
    </location>
</feature>
<keyword evidence="1" id="KW-1133">Transmembrane helix</keyword>
<dbReference type="PANTHER" id="PTHR37813:SF1">
    <property type="entry name" value="FELS-2 PROPHAGE PROTEIN"/>
    <property type="match status" value="1"/>
</dbReference>
<reference evidence="2 3" key="1">
    <citation type="submission" date="2023-07" db="EMBL/GenBank/DDBJ databases">
        <title>Genomic Encyclopedia of Type Strains, Phase IV (KMG-IV): sequencing the most valuable type-strain genomes for metagenomic binning, comparative biology and taxonomic classification.</title>
        <authorList>
            <person name="Goeker M."/>
        </authorList>
    </citation>
    <scope>NUCLEOTIDE SEQUENCE [LARGE SCALE GENOMIC DNA]</scope>
    <source>
        <strain evidence="2 3">DSM 16784</strain>
    </source>
</reference>
<comment type="caution">
    <text evidence="2">The sequence shown here is derived from an EMBL/GenBank/DDBJ whole genome shotgun (WGS) entry which is preliminary data.</text>
</comment>
<evidence type="ECO:0000313" key="2">
    <source>
        <dbReference type="EMBL" id="MDQ0359700.1"/>
    </source>
</evidence>
<sequence length="437" mass="47556">MSSNVKDIAEQLGKSSEHIDKVKTKFDEVSKSIGSTIDTLKEVYENVMLIGTGFTDLESFFTNFAAPMTEIVFSLGEAMGSFSTLLTQFPETLKVLQTSFTGLSGSLTGVLAPILAVIAVIALVALAIADLWENNETFREAVTEAWNGISETLTTLWDTTLEPIFTNLTNVFTDIWENGIQPLWNSWTSFVGDIILQMITLWETIKPIVDWLIKTFGPILAEVFNTFSNSFGRVFSGLLRTFGGVFDGIKSIVAGAVEIFKGVIEFISGVFTGDWDRAWEGVKGIFSGIINTLEGIFKTPINAVIGIMNSAIDGLNELIKGLNKIKFDVPDWIPVIGGKSFGFNIPKLDNITPLAKGGQLMSGIAMVGEAGPELLLQQGNRTTVAPLTTGGGANPIDIIDYNKMAEANIKAFKYLCIKLNDEEVGKFVDSRLLEAVM</sequence>
<dbReference type="Proteomes" id="UP001230220">
    <property type="component" value="Unassembled WGS sequence"/>
</dbReference>
<dbReference type="PANTHER" id="PTHR37813">
    <property type="entry name" value="FELS-2 PROPHAGE PROTEIN"/>
    <property type="match status" value="1"/>
</dbReference>
<evidence type="ECO:0000313" key="3">
    <source>
        <dbReference type="Proteomes" id="UP001230220"/>
    </source>
</evidence>
<name>A0ABU0DYU2_9FIRM</name>
<keyword evidence="1" id="KW-0472">Membrane</keyword>